<evidence type="ECO:0000313" key="11">
    <source>
        <dbReference type="EMBL" id="PSR91020.1"/>
    </source>
</evidence>
<dbReference type="PANTHER" id="PTHR10593">
    <property type="entry name" value="SERINE/THREONINE-PROTEIN KINASE RIO"/>
    <property type="match status" value="1"/>
</dbReference>
<name>A0A2R6PHA6_ACTCC</name>
<dbReference type="FunCoup" id="A0A2R6PHA6">
    <property type="interactions" value="1110"/>
</dbReference>
<evidence type="ECO:0000256" key="9">
    <source>
        <dbReference type="SAM" id="MobiDB-lite"/>
    </source>
</evidence>
<dbReference type="GO" id="GO:0005634">
    <property type="term" value="C:nucleus"/>
    <property type="evidence" value="ECO:0007669"/>
    <property type="project" value="TreeGrafter"/>
</dbReference>
<dbReference type="InterPro" id="IPR031140">
    <property type="entry name" value="IDD1-16"/>
</dbReference>
<evidence type="ECO:0000256" key="7">
    <source>
        <dbReference type="ARBA" id="ARBA00023163"/>
    </source>
</evidence>
<dbReference type="PROSITE" id="PS00028">
    <property type="entry name" value="ZINC_FINGER_C2H2_1"/>
    <property type="match status" value="1"/>
</dbReference>
<dbReference type="Gene3D" id="3.30.160.60">
    <property type="entry name" value="Classic Zinc Finger"/>
    <property type="match status" value="2"/>
</dbReference>
<keyword evidence="4" id="KW-0862">Zinc</keyword>
<dbReference type="PANTHER" id="PTHR10593:SF214">
    <property type="entry name" value="PROTEIN INDETERMINATE-DOMAIN 5, CHLOROPLASTIC"/>
    <property type="match status" value="1"/>
</dbReference>
<keyword evidence="5" id="KW-0805">Transcription regulation</keyword>
<keyword evidence="3 8" id="KW-0863">Zinc-finger</keyword>
<accession>A0A2R6PHA6</accession>
<keyword evidence="12" id="KW-1185">Reference proteome</keyword>
<evidence type="ECO:0000256" key="3">
    <source>
        <dbReference type="ARBA" id="ARBA00022771"/>
    </source>
</evidence>
<dbReference type="SMART" id="SM00355">
    <property type="entry name" value="ZnF_C2H2"/>
    <property type="match status" value="3"/>
</dbReference>
<dbReference type="GO" id="GO:0003700">
    <property type="term" value="F:DNA-binding transcription factor activity"/>
    <property type="evidence" value="ECO:0007669"/>
    <property type="project" value="TreeGrafter"/>
</dbReference>
<protein>
    <submittedName>
        <fullName evidence="11">Protein indeterminate-domain 5 like</fullName>
    </submittedName>
</protein>
<dbReference type="InterPro" id="IPR013087">
    <property type="entry name" value="Znf_C2H2_type"/>
</dbReference>
<dbReference type="Proteomes" id="UP000241394">
    <property type="component" value="Chromosome LG25"/>
</dbReference>
<dbReference type="Pfam" id="PF22995">
    <property type="entry name" value="C2CH-3rd_BIRD-IDD"/>
    <property type="match status" value="1"/>
</dbReference>
<dbReference type="InterPro" id="IPR055186">
    <property type="entry name" value="C2H2-2nd_BIRD-IDD"/>
</dbReference>
<evidence type="ECO:0000256" key="2">
    <source>
        <dbReference type="ARBA" id="ARBA00022737"/>
    </source>
</evidence>
<dbReference type="FunFam" id="3.30.160.60:FF:000131">
    <property type="entry name" value="protein indeterminate-domain 5, chloroplastic-like"/>
    <property type="match status" value="1"/>
</dbReference>
<reference evidence="11 12" key="1">
    <citation type="submission" date="2017-07" db="EMBL/GenBank/DDBJ databases">
        <title>An improved, manually edited Actinidia chinensis var. chinensis (kiwifruit) genome highlights the challenges associated with draft genomes and gene prediction in plants.</title>
        <authorList>
            <person name="Pilkington S."/>
            <person name="Crowhurst R."/>
            <person name="Hilario E."/>
            <person name="Nardozza S."/>
            <person name="Fraser L."/>
            <person name="Peng Y."/>
            <person name="Gunaseelan K."/>
            <person name="Simpson R."/>
            <person name="Tahir J."/>
            <person name="Deroles S."/>
            <person name="Templeton K."/>
            <person name="Luo Z."/>
            <person name="Davy M."/>
            <person name="Cheng C."/>
            <person name="Mcneilage M."/>
            <person name="Scaglione D."/>
            <person name="Liu Y."/>
            <person name="Zhang Q."/>
            <person name="Datson P."/>
            <person name="De Silva N."/>
            <person name="Gardiner S."/>
            <person name="Bassett H."/>
            <person name="Chagne D."/>
            <person name="Mccallum J."/>
            <person name="Dzierzon H."/>
            <person name="Deng C."/>
            <person name="Wang Y.-Y."/>
            <person name="Barron N."/>
            <person name="Manako K."/>
            <person name="Bowen J."/>
            <person name="Foster T."/>
            <person name="Erridge Z."/>
            <person name="Tiffin H."/>
            <person name="Waite C."/>
            <person name="Davies K."/>
            <person name="Grierson E."/>
            <person name="Laing W."/>
            <person name="Kirk R."/>
            <person name="Chen X."/>
            <person name="Wood M."/>
            <person name="Montefiori M."/>
            <person name="Brummell D."/>
            <person name="Schwinn K."/>
            <person name="Catanach A."/>
            <person name="Fullerton C."/>
            <person name="Li D."/>
            <person name="Meiyalaghan S."/>
            <person name="Nieuwenhuizen N."/>
            <person name="Read N."/>
            <person name="Prakash R."/>
            <person name="Hunter D."/>
            <person name="Zhang H."/>
            <person name="Mckenzie M."/>
            <person name="Knabel M."/>
            <person name="Harris A."/>
            <person name="Allan A."/>
            <person name="Chen A."/>
            <person name="Janssen B."/>
            <person name="Plunkett B."/>
            <person name="Dwamena C."/>
            <person name="Voogd C."/>
            <person name="Leif D."/>
            <person name="Lafferty D."/>
            <person name="Souleyre E."/>
            <person name="Varkonyi-Gasic E."/>
            <person name="Gambi F."/>
            <person name="Hanley J."/>
            <person name="Yao J.-L."/>
            <person name="Cheung J."/>
            <person name="David K."/>
            <person name="Warren B."/>
            <person name="Marsh K."/>
            <person name="Snowden K."/>
            <person name="Lin-Wang K."/>
            <person name="Brian L."/>
            <person name="Martinez-Sanchez M."/>
            <person name="Wang M."/>
            <person name="Ileperuma N."/>
            <person name="Macnee N."/>
            <person name="Campin R."/>
            <person name="Mcatee P."/>
            <person name="Drummond R."/>
            <person name="Espley R."/>
            <person name="Ireland H."/>
            <person name="Wu R."/>
            <person name="Atkinson R."/>
            <person name="Karunairetnam S."/>
            <person name="Bulley S."/>
            <person name="Chunkath S."/>
            <person name="Hanley Z."/>
            <person name="Storey R."/>
            <person name="Thrimawithana A."/>
            <person name="Thomson S."/>
            <person name="David C."/>
            <person name="Testolin R."/>
        </authorList>
    </citation>
    <scope>NUCLEOTIDE SEQUENCE [LARGE SCALE GENOMIC DNA]</scope>
    <source>
        <strain evidence="12">cv. Red5</strain>
        <tissue evidence="11">Young leaf</tissue>
    </source>
</reference>
<evidence type="ECO:0000313" key="12">
    <source>
        <dbReference type="Proteomes" id="UP000241394"/>
    </source>
</evidence>
<dbReference type="InterPro" id="IPR036236">
    <property type="entry name" value="Znf_C2H2_sf"/>
</dbReference>
<gene>
    <name evidence="11" type="ORF">CEY00_Acc28360</name>
</gene>
<organism evidence="11 12">
    <name type="scientific">Actinidia chinensis var. chinensis</name>
    <name type="common">Chinese soft-hair kiwi</name>
    <dbReference type="NCBI Taxonomy" id="1590841"/>
    <lineage>
        <taxon>Eukaryota</taxon>
        <taxon>Viridiplantae</taxon>
        <taxon>Streptophyta</taxon>
        <taxon>Embryophyta</taxon>
        <taxon>Tracheophyta</taxon>
        <taxon>Spermatophyta</taxon>
        <taxon>Magnoliopsida</taxon>
        <taxon>eudicotyledons</taxon>
        <taxon>Gunneridae</taxon>
        <taxon>Pentapetalae</taxon>
        <taxon>asterids</taxon>
        <taxon>Ericales</taxon>
        <taxon>Actinidiaceae</taxon>
        <taxon>Actinidia</taxon>
    </lineage>
</organism>
<keyword evidence="6" id="KW-0238">DNA-binding</keyword>
<evidence type="ECO:0000256" key="1">
    <source>
        <dbReference type="ARBA" id="ARBA00022723"/>
    </source>
</evidence>
<dbReference type="InParanoid" id="A0A2R6PHA6"/>
<dbReference type="Pfam" id="PF12874">
    <property type="entry name" value="zf-met"/>
    <property type="match status" value="1"/>
</dbReference>
<dbReference type="InterPro" id="IPR055185">
    <property type="entry name" value="C2CH-4th_BIRD-IDD"/>
</dbReference>
<dbReference type="GO" id="GO:0003677">
    <property type="term" value="F:DNA binding"/>
    <property type="evidence" value="ECO:0007669"/>
    <property type="project" value="UniProtKB-KW"/>
</dbReference>
<keyword evidence="2" id="KW-0677">Repeat</keyword>
<dbReference type="InterPro" id="IPR055187">
    <property type="entry name" value="C2CH-3rd_BIRD-IDD"/>
</dbReference>
<feature type="region of interest" description="Disordered" evidence="9">
    <location>
        <begin position="1"/>
        <end position="54"/>
    </location>
</feature>
<proteinExistence type="predicted"/>
<evidence type="ECO:0000259" key="10">
    <source>
        <dbReference type="PROSITE" id="PS50157"/>
    </source>
</evidence>
<dbReference type="PROSITE" id="PS50157">
    <property type="entry name" value="ZINC_FINGER_C2H2_2"/>
    <property type="match status" value="1"/>
</dbReference>
<sequence length="544" mass="59975">MAASSSTVFLGLEREEDQSQMKQQQHSSATTSSSAPPQKKRRNQPGTPSKYQPIFIKNPDAEIIALSPTTLMATNRFICEVCNKGFQREQNLQLHRRGHNLPWKLKQKTTKEVKRKVYLCPEPTCVHHDPSRALGDLTGIKKHYSRKHGEKKYKCEKCSKKYAVQSDWKAHSKTCGTREYRCDCGTLFSRRDSFITHRAFCDALAQESARHPSTLSTIGCHLYGASNNTMNLDLTPLGHQIPSIQDQHQPSSDILCLGGTRTEHFDNLISPPIGAAFRPSQPMPSSTFFMNEPNQIFHEENQSQHGLHAKKPFHGLIQLNPDHLQNNSGLFNLSSSSFLVPNQFNNGNNIMGNNQITSGVPFVYSASSTVQNSNVLAPHMSATALLQKAAQMGSTTSNTSASLIRGFGSSTSSGNKTDKPQISANLGGVFGDNNENNLQDLMNSLAGGGSSNIFGGFNEQDNTYRRGLFNANRPNLEQTQTQPNLHHNIGRSDHNNHSMTRDFLGVGETVRSMSSGGGIDHMSSLDSERKTAPKSQAFVDGNFQ</sequence>
<dbReference type="AlphaFoldDB" id="A0A2R6PHA6"/>
<dbReference type="GO" id="GO:0008270">
    <property type="term" value="F:zinc ion binding"/>
    <property type="evidence" value="ECO:0007669"/>
    <property type="project" value="UniProtKB-KW"/>
</dbReference>
<dbReference type="Pfam" id="PF22996">
    <property type="entry name" value="C2H2-2nd_BIRD-IDD"/>
    <property type="match status" value="1"/>
</dbReference>
<comment type="caution">
    <text evidence="11">The sequence shown here is derived from an EMBL/GenBank/DDBJ whole genome shotgun (WGS) entry which is preliminary data.</text>
</comment>
<dbReference type="Gramene" id="PSR91020">
    <property type="protein sequence ID" value="PSR91020"/>
    <property type="gene ID" value="CEY00_Acc28360"/>
</dbReference>
<dbReference type="STRING" id="1590841.A0A2R6PHA6"/>
<dbReference type="SUPFAM" id="SSF57667">
    <property type="entry name" value="beta-beta-alpha zinc fingers"/>
    <property type="match status" value="1"/>
</dbReference>
<feature type="region of interest" description="Disordered" evidence="9">
    <location>
        <begin position="509"/>
        <end position="544"/>
    </location>
</feature>
<dbReference type="OrthoDB" id="6354171at2759"/>
<reference evidence="12" key="2">
    <citation type="journal article" date="2018" name="BMC Genomics">
        <title>A manually annotated Actinidia chinensis var. chinensis (kiwifruit) genome highlights the challenges associated with draft genomes and gene prediction in plants.</title>
        <authorList>
            <person name="Pilkington S.M."/>
            <person name="Crowhurst R."/>
            <person name="Hilario E."/>
            <person name="Nardozza S."/>
            <person name="Fraser L."/>
            <person name="Peng Y."/>
            <person name="Gunaseelan K."/>
            <person name="Simpson R."/>
            <person name="Tahir J."/>
            <person name="Deroles S.C."/>
            <person name="Templeton K."/>
            <person name="Luo Z."/>
            <person name="Davy M."/>
            <person name="Cheng C."/>
            <person name="McNeilage M."/>
            <person name="Scaglione D."/>
            <person name="Liu Y."/>
            <person name="Zhang Q."/>
            <person name="Datson P."/>
            <person name="De Silva N."/>
            <person name="Gardiner S.E."/>
            <person name="Bassett H."/>
            <person name="Chagne D."/>
            <person name="McCallum J."/>
            <person name="Dzierzon H."/>
            <person name="Deng C."/>
            <person name="Wang Y.Y."/>
            <person name="Barron L."/>
            <person name="Manako K."/>
            <person name="Bowen J."/>
            <person name="Foster T.M."/>
            <person name="Erridge Z.A."/>
            <person name="Tiffin H."/>
            <person name="Waite C.N."/>
            <person name="Davies K.M."/>
            <person name="Grierson E.P."/>
            <person name="Laing W.A."/>
            <person name="Kirk R."/>
            <person name="Chen X."/>
            <person name="Wood M."/>
            <person name="Montefiori M."/>
            <person name="Brummell D.A."/>
            <person name="Schwinn K.E."/>
            <person name="Catanach A."/>
            <person name="Fullerton C."/>
            <person name="Li D."/>
            <person name="Meiyalaghan S."/>
            <person name="Nieuwenhuizen N."/>
            <person name="Read N."/>
            <person name="Prakash R."/>
            <person name="Hunter D."/>
            <person name="Zhang H."/>
            <person name="McKenzie M."/>
            <person name="Knabel M."/>
            <person name="Harris A."/>
            <person name="Allan A.C."/>
            <person name="Gleave A."/>
            <person name="Chen A."/>
            <person name="Janssen B.J."/>
            <person name="Plunkett B."/>
            <person name="Ampomah-Dwamena C."/>
            <person name="Voogd C."/>
            <person name="Leif D."/>
            <person name="Lafferty D."/>
            <person name="Souleyre E.J.F."/>
            <person name="Varkonyi-Gasic E."/>
            <person name="Gambi F."/>
            <person name="Hanley J."/>
            <person name="Yao J.L."/>
            <person name="Cheung J."/>
            <person name="David K.M."/>
            <person name="Warren B."/>
            <person name="Marsh K."/>
            <person name="Snowden K.C."/>
            <person name="Lin-Wang K."/>
            <person name="Brian L."/>
            <person name="Martinez-Sanchez M."/>
            <person name="Wang M."/>
            <person name="Ileperuma N."/>
            <person name="Macnee N."/>
            <person name="Campin R."/>
            <person name="McAtee P."/>
            <person name="Drummond R.S.M."/>
            <person name="Espley R.V."/>
            <person name="Ireland H.S."/>
            <person name="Wu R."/>
            <person name="Atkinson R.G."/>
            <person name="Karunairetnam S."/>
            <person name="Bulley S."/>
            <person name="Chunkath S."/>
            <person name="Hanley Z."/>
            <person name="Storey R."/>
            <person name="Thrimawithana A.H."/>
            <person name="Thomson S."/>
            <person name="David C."/>
            <person name="Testolin R."/>
            <person name="Huang H."/>
            <person name="Hellens R.P."/>
            <person name="Schaffer R.J."/>
        </authorList>
    </citation>
    <scope>NUCLEOTIDE SEQUENCE [LARGE SCALE GENOMIC DNA]</scope>
    <source>
        <strain evidence="12">cv. Red5</strain>
    </source>
</reference>
<evidence type="ECO:0000256" key="6">
    <source>
        <dbReference type="ARBA" id="ARBA00023125"/>
    </source>
</evidence>
<evidence type="ECO:0000256" key="5">
    <source>
        <dbReference type="ARBA" id="ARBA00023015"/>
    </source>
</evidence>
<feature type="compositionally biased region" description="Low complexity" evidence="9">
    <location>
        <begin position="27"/>
        <end position="37"/>
    </location>
</feature>
<dbReference type="FunFam" id="3.30.160.60:FF:000554">
    <property type="entry name" value="protein indeterminate-domain 12-like"/>
    <property type="match status" value="1"/>
</dbReference>
<keyword evidence="7" id="KW-0804">Transcription</keyword>
<dbReference type="Pfam" id="PF22992">
    <property type="entry name" value="C2CH-4th_BIRD-IDD"/>
    <property type="match status" value="1"/>
</dbReference>
<dbReference type="OMA" id="SHMGAPQ"/>
<evidence type="ECO:0000256" key="4">
    <source>
        <dbReference type="ARBA" id="ARBA00022833"/>
    </source>
</evidence>
<keyword evidence="1" id="KW-0479">Metal-binding</keyword>
<evidence type="ECO:0000256" key="8">
    <source>
        <dbReference type="PROSITE-ProRule" id="PRU00042"/>
    </source>
</evidence>
<feature type="domain" description="C2H2-type" evidence="10">
    <location>
        <begin position="77"/>
        <end position="99"/>
    </location>
</feature>
<dbReference type="EMBL" id="NKQK01000025">
    <property type="protein sequence ID" value="PSR91020.1"/>
    <property type="molecule type" value="Genomic_DNA"/>
</dbReference>